<dbReference type="EMBL" id="JBHSQV010000168">
    <property type="protein sequence ID" value="MFC5987683.1"/>
    <property type="molecule type" value="Genomic_DNA"/>
</dbReference>
<name>A0ABW1IRK6_9BACL</name>
<keyword evidence="2" id="KW-0472">Membrane</keyword>
<keyword evidence="2" id="KW-0812">Transmembrane</keyword>
<organism evidence="3 4">
    <name type="scientific">Marinicrinis lubricantis</name>
    <dbReference type="NCBI Taxonomy" id="2086470"/>
    <lineage>
        <taxon>Bacteria</taxon>
        <taxon>Bacillati</taxon>
        <taxon>Bacillota</taxon>
        <taxon>Bacilli</taxon>
        <taxon>Bacillales</taxon>
        <taxon>Paenibacillaceae</taxon>
    </lineage>
</organism>
<comment type="caution">
    <text evidence="3">The sequence shown here is derived from an EMBL/GenBank/DDBJ whole genome shotgun (WGS) entry which is preliminary data.</text>
</comment>
<dbReference type="RefSeq" id="WP_379895093.1">
    <property type="nucleotide sequence ID" value="NZ_CBCSCT010000033.1"/>
</dbReference>
<sequence>MDIGFYVNVTLALPIIILILIVVIKTIVKREIREHRYTPFDYIMGQTPIEYYEEKNEKEEESEQGDDKDKPSSNSAIAAGEQPFTCFFVGLEPQKITNKTQLHSLFRLIVSLYNVFAGTEKEGYECSRHGSG</sequence>
<protein>
    <submittedName>
        <fullName evidence="3">Uncharacterized protein</fullName>
    </submittedName>
</protein>
<reference evidence="4" key="1">
    <citation type="journal article" date="2019" name="Int. J. Syst. Evol. Microbiol.">
        <title>The Global Catalogue of Microorganisms (GCM) 10K type strain sequencing project: providing services to taxonomists for standard genome sequencing and annotation.</title>
        <authorList>
            <consortium name="The Broad Institute Genomics Platform"/>
            <consortium name="The Broad Institute Genome Sequencing Center for Infectious Disease"/>
            <person name="Wu L."/>
            <person name="Ma J."/>
        </authorList>
    </citation>
    <scope>NUCLEOTIDE SEQUENCE [LARGE SCALE GENOMIC DNA]</scope>
    <source>
        <strain evidence="4">CCM 8749</strain>
    </source>
</reference>
<evidence type="ECO:0000256" key="2">
    <source>
        <dbReference type="SAM" id="Phobius"/>
    </source>
</evidence>
<evidence type="ECO:0000313" key="4">
    <source>
        <dbReference type="Proteomes" id="UP001596250"/>
    </source>
</evidence>
<proteinExistence type="predicted"/>
<accession>A0ABW1IRK6</accession>
<feature type="transmembrane region" description="Helical" evidence="2">
    <location>
        <begin position="6"/>
        <end position="28"/>
    </location>
</feature>
<keyword evidence="4" id="KW-1185">Reference proteome</keyword>
<gene>
    <name evidence="3" type="ORF">ACFPXP_14855</name>
</gene>
<feature type="region of interest" description="Disordered" evidence="1">
    <location>
        <begin position="53"/>
        <end position="77"/>
    </location>
</feature>
<keyword evidence="2" id="KW-1133">Transmembrane helix</keyword>
<dbReference type="Proteomes" id="UP001596250">
    <property type="component" value="Unassembled WGS sequence"/>
</dbReference>
<evidence type="ECO:0000256" key="1">
    <source>
        <dbReference type="SAM" id="MobiDB-lite"/>
    </source>
</evidence>
<evidence type="ECO:0000313" key="3">
    <source>
        <dbReference type="EMBL" id="MFC5987683.1"/>
    </source>
</evidence>